<organism evidence="1 2">
    <name type="scientific">Scortum barcoo</name>
    <name type="common">barcoo grunter</name>
    <dbReference type="NCBI Taxonomy" id="214431"/>
    <lineage>
        <taxon>Eukaryota</taxon>
        <taxon>Metazoa</taxon>
        <taxon>Chordata</taxon>
        <taxon>Craniata</taxon>
        <taxon>Vertebrata</taxon>
        <taxon>Euteleostomi</taxon>
        <taxon>Actinopterygii</taxon>
        <taxon>Neopterygii</taxon>
        <taxon>Teleostei</taxon>
        <taxon>Neoteleostei</taxon>
        <taxon>Acanthomorphata</taxon>
        <taxon>Eupercaria</taxon>
        <taxon>Centrarchiformes</taxon>
        <taxon>Terapontoidei</taxon>
        <taxon>Terapontidae</taxon>
        <taxon>Scortum</taxon>
    </lineage>
</organism>
<protein>
    <submittedName>
        <fullName evidence="1">Uncharacterized protein</fullName>
    </submittedName>
</protein>
<dbReference type="EMBL" id="CM041550">
    <property type="protein sequence ID" value="KAI3355844.1"/>
    <property type="molecule type" value="Genomic_DNA"/>
</dbReference>
<reference evidence="1" key="1">
    <citation type="submission" date="2022-04" db="EMBL/GenBank/DDBJ databases">
        <title>Jade perch genome.</title>
        <authorList>
            <person name="Chao B."/>
        </authorList>
    </citation>
    <scope>NUCLEOTIDE SEQUENCE</scope>
    <source>
        <strain evidence="1">CB-2022</strain>
    </source>
</reference>
<dbReference type="Proteomes" id="UP000831701">
    <property type="component" value="Chromosome 20"/>
</dbReference>
<accession>A0ACB8VK08</accession>
<sequence>MVPRPVCAVLLLFPVTEKYETFKQEEEERLKDQPQQVSPDVYFIKQTIGNACGTIGLIHAVANNQAHLDFEPDSALKKFIEQTSKMNPEERATFLEKDESIRVTHESSAQEGQTEAPSLDEKVNLHFIAFVNVGGQLYELDGRKPFPVVHGKTSEDTLLEDAIEVFAHWPIVVAYLVSCGGGMISGWDREIREGEQEAGQAEEAVTKKKFGSNDFRSALENGILLCDLINKIKPGTIKRVNRLPTPIAGLVTPVIERVAAAVELTGDRWTTLIPALFFVQDNLNVFLKACGKLGLKEAQLFHPGDLQDLSTRVTVKHQETNRRLKNVLITIYWLGRRAQCDRVYDGPYLNFKAFEGLLGTALYKALQDSSTQKGSNIRDSGFGDNWYSEREELDQLREGGGGGGGGGSGHRRDDSLDSLDSLGSQPHSISSDTTLKGSSEGCCSDTEADSVFRMAMNKDNVSYRRSVSITPKASTPFNQFLPTKDKPSGYVPAPLRKKRAERNEDSRRSWANPSFEDDEGTLTSEATSDCYGNSQVSQSAFPEAHLQWAYEYESGSDSDADRPDPDLVLDDLASRRFHSPSPAPPTNFAVPIHPLASPGRTPGGRGGPWPKVTMTPNVASQQNVTCLSSGINSGEKQPPLHGSVSVDHHAAVSRDSLFREIFDDSADEDEDEVGYADPVQDDLYARKMGIKPQPAGNISHDKFLPKFWTPEEDIHIQKIKLGSQRRPWYKKMQGFSLHTQPHTPLQLPKIQSPLLETPPLVFAPVDPTSGPRLVKCERWPLLGRQDPREPPDLIDYESLNPDLENDDMFARRTLAFQSNTDLAMLKTQLFAKSRHCTSEPQLNIITQRHGCTEEMDFPDIEQDDVVFRKEKTQQAQQQRPLSGAPDNYAPMPIPEPWALPPDLKARLLCPPCPLTQEAPANNQNQIEKEMRPKTDDMLVRKIGVCSDQSTLRGPSANQMPLPLPSSCSEGDLQKWQAIREASQLRYKKKLMVERLAALKLSKSTSDIQFDPNIIRQLRYEELQKYREQIKDSEDKWQDDLSKWKNRRRSVNSDIVKKKEEREKIEQITSTSNRRSKTFKEMQEERENKGRDSVRDCLGSLSYLDSSEDVFETPVIAPRTRTLPPRSYTIDTPYNSSDYPEPSVKEVKPPAASPATGRADSPATRKRADVVDSPAGSNATTTTTSITTVTPTSSSSLPRSQSPAAAPLQRSPVPEHTSTIKTKETTTIVSSSRAEQRVPEPRRPLLGTQTEVGAPSSGSLYKQQPQLSSMEPKAPGVSQVSASLPRSYQRSDSARLTTVVTPRPFGSQSTRLTSLPRSYTMDDSHKRINGEADASKNSGDEEEEEEEEEEENKTTAKSITSTQSVSPVPLQVKSEAPVNPAPTKETSQENHCDMRISLNQKPNSSKDFGFQATWDSTGARVTSIQPGSSAEMCQLQAGDEVLTVNGHQVAEMSYTDWKSCMEESLQEGSLVMDIRRHGKNNWDRDQPSLPFKSHKTINLTSTDHPILLGSPETNMVTPSLDFTFRTSKETLPSKEAPARPALDAASNGVNGGFREEPVTMRNKGGSESAMPDIPVPSITPSSSRWSWDPEEERRRQEKWQKEQERLLQEKYKRDQEKLQEEWLKAQQDIAKNTDQQKQLHGLASVLLALKSTAPFHIKDSERDDMSFSMAVVVAPGVSSSPSCVKHFLLSVLPPLWQPESLELNSHSTVGPRSPLSSTSQPTFPLWEGEERKRKEEQERQRQAEERKKREEEEQELQRLQEERKRKERQAEEEERGGGGRRKS</sequence>
<evidence type="ECO:0000313" key="1">
    <source>
        <dbReference type="EMBL" id="KAI3355844.1"/>
    </source>
</evidence>
<gene>
    <name evidence="1" type="ORF">L3Q82_004409</name>
</gene>
<keyword evidence="2" id="KW-1185">Reference proteome</keyword>
<name>A0ACB8VK08_9TELE</name>
<proteinExistence type="predicted"/>
<evidence type="ECO:0000313" key="2">
    <source>
        <dbReference type="Proteomes" id="UP000831701"/>
    </source>
</evidence>
<comment type="caution">
    <text evidence="1">The sequence shown here is derived from an EMBL/GenBank/DDBJ whole genome shotgun (WGS) entry which is preliminary data.</text>
</comment>